<name>A0A6A0GPW4_HYAAZ</name>
<dbReference type="GO" id="GO:0004791">
    <property type="term" value="F:thioredoxin-disulfide reductase (NADPH) activity"/>
    <property type="evidence" value="ECO:0007669"/>
    <property type="project" value="TreeGrafter"/>
</dbReference>
<feature type="non-terminal residue" evidence="2">
    <location>
        <position position="102"/>
    </location>
</feature>
<protein>
    <recommendedName>
        <fullName evidence="1">Thioredoxin-like fold domain-containing protein</fullName>
    </recommendedName>
</protein>
<reference evidence="2" key="3">
    <citation type="submission" date="2019-06" db="EMBL/GenBank/DDBJ databases">
        <authorList>
            <person name="Poynton C."/>
            <person name="Hasenbein S."/>
            <person name="Benoit J.B."/>
            <person name="Sepulveda M.S."/>
            <person name="Poelchau M.F."/>
            <person name="Murali S.C."/>
            <person name="Chen S."/>
            <person name="Glastad K.M."/>
            <person name="Werren J.H."/>
            <person name="Vineis J.H."/>
            <person name="Bowen J.L."/>
            <person name="Friedrich M."/>
            <person name="Jones J."/>
            <person name="Robertson H.M."/>
            <person name="Feyereisen R."/>
            <person name="Mechler-Hickson A."/>
            <person name="Mathers N."/>
            <person name="Lee C.E."/>
            <person name="Colbourne J.K."/>
            <person name="Biales A."/>
            <person name="Johnston J.S."/>
            <person name="Wellborn G.A."/>
            <person name="Rosendale A.J."/>
            <person name="Cridge A.G."/>
            <person name="Munoz-Torres M.C."/>
            <person name="Bain P.A."/>
            <person name="Manny A.R."/>
            <person name="Major K.M."/>
            <person name="Lambert F.N."/>
            <person name="Vulpe C.D."/>
            <person name="Tuck P."/>
            <person name="Blalock B.J."/>
            <person name="Lin Y.-Y."/>
            <person name="Smith M.E."/>
            <person name="Ochoa-Acuna H."/>
            <person name="Chen M.-J.M."/>
            <person name="Childers C.P."/>
            <person name="Qu J."/>
            <person name="Dugan S."/>
            <person name="Lee S.L."/>
            <person name="Chao H."/>
            <person name="Dinh H."/>
            <person name="Han Y."/>
            <person name="Doddapaneni H."/>
            <person name="Worley K.C."/>
            <person name="Muzny D.M."/>
            <person name="Gibbs R.A."/>
            <person name="Richards S."/>
        </authorList>
    </citation>
    <scope>NUCLEOTIDE SEQUENCE</scope>
    <source>
        <strain evidence="2">HAZT.00-mixed</strain>
        <tissue evidence="2">Whole organism</tissue>
    </source>
</reference>
<dbReference type="Proteomes" id="UP000711488">
    <property type="component" value="Unassembled WGS sequence"/>
</dbReference>
<proteinExistence type="predicted"/>
<dbReference type="GO" id="GO:0030178">
    <property type="term" value="P:negative regulation of Wnt signaling pathway"/>
    <property type="evidence" value="ECO:0007669"/>
    <property type="project" value="TreeGrafter"/>
</dbReference>
<organism evidence="2">
    <name type="scientific">Hyalella azteca</name>
    <name type="common">Amphipod</name>
    <dbReference type="NCBI Taxonomy" id="294128"/>
    <lineage>
        <taxon>Eukaryota</taxon>
        <taxon>Metazoa</taxon>
        <taxon>Ecdysozoa</taxon>
        <taxon>Arthropoda</taxon>
        <taxon>Crustacea</taxon>
        <taxon>Multicrustacea</taxon>
        <taxon>Malacostraca</taxon>
        <taxon>Eumalacostraca</taxon>
        <taxon>Peracarida</taxon>
        <taxon>Amphipoda</taxon>
        <taxon>Senticaudata</taxon>
        <taxon>Talitrida</taxon>
        <taxon>Talitroidea</taxon>
        <taxon>Hyalellidae</taxon>
        <taxon>Hyalella</taxon>
    </lineage>
</organism>
<dbReference type="Pfam" id="PF13905">
    <property type="entry name" value="Thioredoxin_8"/>
    <property type="match status" value="1"/>
</dbReference>
<feature type="domain" description="Thioredoxin-like fold" evidence="1">
    <location>
        <begin position="62"/>
        <end position="102"/>
    </location>
</feature>
<dbReference type="EMBL" id="JQDR03017297">
    <property type="protein sequence ID" value="KAA0183989.1"/>
    <property type="molecule type" value="Genomic_DNA"/>
</dbReference>
<evidence type="ECO:0000313" key="2">
    <source>
        <dbReference type="EMBL" id="KAA0183989.1"/>
    </source>
</evidence>
<dbReference type="InterPro" id="IPR012336">
    <property type="entry name" value="Thioredoxin-like_fold"/>
</dbReference>
<dbReference type="GO" id="GO:0005634">
    <property type="term" value="C:nucleus"/>
    <property type="evidence" value="ECO:0007669"/>
    <property type="project" value="TreeGrafter"/>
</dbReference>
<dbReference type="PANTHER" id="PTHR46472">
    <property type="entry name" value="NUCLEOREDOXIN"/>
    <property type="match status" value="1"/>
</dbReference>
<comment type="caution">
    <text evidence="2">The sequence shown here is derived from an EMBL/GenBank/DDBJ whole genome shotgun (WGS) entry which is preliminary data.</text>
</comment>
<dbReference type="PANTHER" id="PTHR46472:SF1">
    <property type="entry name" value="NUCLEOREDOXIN"/>
    <property type="match status" value="1"/>
</dbReference>
<reference evidence="2" key="2">
    <citation type="journal article" date="2018" name="Environ. Sci. Technol.">
        <title>The Toxicogenome of Hyalella azteca: A Model for Sediment Ecotoxicology and Evolutionary Toxicology.</title>
        <authorList>
            <person name="Poynton H.C."/>
            <person name="Hasenbein S."/>
            <person name="Benoit J.B."/>
            <person name="Sepulveda M.S."/>
            <person name="Poelchau M.F."/>
            <person name="Hughes D.S.T."/>
            <person name="Murali S.C."/>
            <person name="Chen S."/>
            <person name="Glastad K.M."/>
            <person name="Goodisman M.A.D."/>
            <person name="Werren J.H."/>
            <person name="Vineis J.H."/>
            <person name="Bowen J.L."/>
            <person name="Friedrich M."/>
            <person name="Jones J."/>
            <person name="Robertson H.M."/>
            <person name="Feyereisen R."/>
            <person name="Mechler-Hickson A."/>
            <person name="Mathers N."/>
            <person name="Lee C.E."/>
            <person name="Colbourne J.K."/>
            <person name="Biales A."/>
            <person name="Johnston J.S."/>
            <person name="Wellborn G.A."/>
            <person name="Rosendale A.J."/>
            <person name="Cridge A.G."/>
            <person name="Munoz-Torres M.C."/>
            <person name="Bain P.A."/>
            <person name="Manny A.R."/>
            <person name="Major K.M."/>
            <person name="Lambert F.N."/>
            <person name="Vulpe C.D."/>
            <person name="Tuck P."/>
            <person name="Blalock B.J."/>
            <person name="Lin Y.Y."/>
            <person name="Smith M.E."/>
            <person name="Ochoa-Acuna H."/>
            <person name="Chen M.M."/>
            <person name="Childers C.P."/>
            <person name="Qu J."/>
            <person name="Dugan S."/>
            <person name="Lee S.L."/>
            <person name="Chao H."/>
            <person name="Dinh H."/>
            <person name="Han Y."/>
            <person name="Doddapaneni H."/>
            <person name="Worley K.C."/>
            <person name="Muzny D.M."/>
            <person name="Gibbs R.A."/>
            <person name="Richards S."/>
        </authorList>
    </citation>
    <scope>NUCLEOTIDE SEQUENCE</scope>
    <source>
        <strain evidence="2">HAZT.00-mixed</strain>
        <tissue evidence="2">Whole organism</tissue>
    </source>
</reference>
<reference evidence="2" key="1">
    <citation type="submission" date="2014-08" db="EMBL/GenBank/DDBJ databases">
        <authorList>
            <person name="Murali S."/>
            <person name="Richards S."/>
            <person name="Bandaranaike D."/>
            <person name="Bellair M."/>
            <person name="Blankenburg K."/>
            <person name="Chao H."/>
            <person name="Dinh H."/>
            <person name="Doddapaneni H."/>
            <person name="Dugan-Rocha S."/>
            <person name="Elkadiri S."/>
            <person name="Gnanaolivu R."/>
            <person name="Hughes D."/>
            <person name="Lee S."/>
            <person name="Li M."/>
            <person name="Ming W."/>
            <person name="Munidasa M."/>
            <person name="Muniz J."/>
            <person name="Nguyen L."/>
            <person name="Osuji N."/>
            <person name="Pu L.-L."/>
            <person name="Puazo M."/>
            <person name="Skinner E."/>
            <person name="Qu C."/>
            <person name="Quiroz J."/>
            <person name="Raj R."/>
            <person name="Weissenberger G."/>
            <person name="Xin Y."/>
            <person name="Zou X."/>
            <person name="Han Y."/>
            <person name="Worley K."/>
            <person name="Muzny D."/>
            <person name="Gibbs R."/>
        </authorList>
    </citation>
    <scope>NUCLEOTIDE SEQUENCE</scope>
    <source>
        <strain evidence="2">HAZT.00-mixed</strain>
        <tissue evidence="2">Whole organism</tissue>
    </source>
</reference>
<sequence>MLDARTCHVVSRPSLETLADDPQGLKFPWRPRAVRELLASVDLINADGSKAVYEDFKAGFKALYFSAQWCPPCRAFTPQLVEAYTSIKENGHRFEVFFVSAD</sequence>
<dbReference type="AlphaFoldDB" id="A0A6A0GPW4"/>
<evidence type="ECO:0000259" key="1">
    <source>
        <dbReference type="Pfam" id="PF13905"/>
    </source>
</evidence>
<dbReference type="SUPFAM" id="SSF52833">
    <property type="entry name" value="Thioredoxin-like"/>
    <property type="match status" value="1"/>
</dbReference>
<dbReference type="GO" id="GO:0031397">
    <property type="term" value="P:negative regulation of protein ubiquitination"/>
    <property type="evidence" value="ECO:0007669"/>
    <property type="project" value="TreeGrafter"/>
</dbReference>
<accession>A0A6A0GPW4</accession>
<gene>
    <name evidence="2" type="ORF">HAZT_HAZT001292</name>
</gene>
<dbReference type="InterPro" id="IPR036249">
    <property type="entry name" value="Thioredoxin-like_sf"/>
</dbReference>
<dbReference type="Gene3D" id="3.40.30.10">
    <property type="entry name" value="Glutaredoxin"/>
    <property type="match status" value="1"/>
</dbReference>